<gene>
    <name evidence="9" type="ORF">A4S10_00417</name>
    <name evidence="10" type="ORF">DKC2_0423</name>
    <name evidence="7" type="ORF">ERS007679_04171</name>
    <name evidence="2" type="ORF">ERS007688_03217</name>
    <name evidence="6" type="ORF">ERS007720_01688</name>
    <name evidence="3" type="ORF">ERS027659_02719</name>
    <name evidence="4" type="ORF">ERS027661_02735</name>
    <name evidence="5" type="ORF">ERS094118_00552</name>
    <name evidence="8" type="ORF">J8J21_05745</name>
</gene>
<dbReference type="Proteomes" id="UP000671119">
    <property type="component" value="Unassembled WGS sequence"/>
</dbReference>
<dbReference type="EMBL" id="CSAJ01000178">
    <property type="protein sequence ID" value="COW09970.1"/>
    <property type="molecule type" value="Genomic_DNA"/>
</dbReference>
<dbReference type="EMBL" id="CFOH01000659">
    <property type="protein sequence ID" value="CFE64778.1"/>
    <property type="molecule type" value="Genomic_DNA"/>
</dbReference>
<reference evidence="9 17" key="3">
    <citation type="submission" date="2016-04" db="EMBL/GenBank/DDBJ databases">
        <authorList>
            <person name="Bigi M."/>
            <person name="Bigi F."/>
            <person name="Soria M.A."/>
        </authorList>
    </citation>
    <scope>NUCLEOTIDE SEQUENCE [LARGE SCALE GENOMIC DNA]</scope>
    <source>
        <strain evidence="9 17">6548</strain>
    </source>
</reference>
<keyword evidence="1" id="KW-1133">Transmembrane helix</keyword>
<reference evidence="11 12" key="1">
    <citation type="submission" date="2015-03" db="EMBL/GenBank/DDBJ databases">
        <authorList>
            <consortium name="Pathogen Informatics"/>
        </authorList>
    </citation>
    <scope>NUCLEOTIDE SEQUENCE [LARGE SCALE GENOMIC DNA]</scope>
    <source>
        <strain evidence="3 16">Bir 185</strain>
        <strain evidence="4 14">Bir 187</strain>
        <strain evidence="7 12">G09801536</strain>
        <strain evidence="2 13">H09601792</strain>
        <strain evidence="6 11">M09401471</strain>
    </source>
</reference>
<dbReference type="RefSeq" id="WP_003401942.1">
    <property type="nucleotide sequence ID" value="NZ_AP017901.1"/>
</dbReference>
<evidence type="ECO:0000313" key="18">
    <source>
        <dbReference type="Proteomes" id="UP000300237"/>
    </source>
</evidence>
<evidence type="ECO:0000313" key="7">
    <source>
        <dbReference type="EMBL" id="COW68359.1"/>
    </source>
</evidence>
<reference evidence="9 17" key="4">
    <citation type="submission" date="2017-02" db="EMBL/GenBank/DDBJ databases">
        <title>Protein polymorphisms may explain contrasting epidemiological fitness of two variants of a multidrug-resistant Mycobacterium tuberculosis strain.</title>
        <authorList>
            <person name="Bigi M.M."/>
            <person name="Lopez B."/>
            <person name="Blanco F.C."/>
            <person name="Sasiain M.C."/>
            <person name="De La Barrera S."/>
            <person name="Ritacco V."/>
            <person name="Bigi F."/>
            <person name="Soria M.A."/>
        </authorList>
    </citation>
    <scope>NUCLEOTIDE SEQUENCE [LARGE SCALE GENOMIC DNA]</scope>
    <source>
        <strain evidence="9 17">6548</strain>
    </source>
</reference>
<dbReference type="Proteomes" id="UP000300237">
    <property type="component" value="Chromosome"/>
</dbReference>
<keyword evidence="1" id="KW-0472">Membrane</keyword>
<dbReference type="EMBL" id="LR027516">
    <property type="protein sequence ID" value="VCU48620.1"/>
    <property type="molecule type" value="Genomic_DNA"/>
</dbReference>
<evidence type="ECO:0000313" key="17">
    <source>
        <dbReference type="Proteomes" id="UP000189452"/>
    </source>
</evidence>
<organism evidence="9 17">
    <name type="scientific">Mycobacterium tuberculosis</name>
    <dbReference type="NCBI Taxonomy" id="1773"/>
    <lineage>
        <taxon>Bacteria</taxon>
        <taxon>Bacillati</taxon>
        <taxon>Actinomycetota</taxon>
        <taxon>Actinomycetes</taxon>
        <taxon>Mycobacteriales</taxon>
        <taxon>Mycobacteriaceae</taxon>
        <taxon>Mycobacterium</taxon>
        <taxon>Mycobacterium tuberculosis complex</taxon>
    </lineage>
</organism>
<proteinExistence type="predicted"/>
<reference evidence="8 19" key="6">
    <citation type="submission" date="2021-03" db="EMBL/GenBank/DDBJ databases">
        <title>Whole Genome Sequencing of Mycobacterium tuberculosis clinical isolates from Arunachal Pradesh, India.</title>
        <authorList>
            <person name="Singh S."/>
            <person name="Mudliar S.R."/>
            <person name="Kulsum U."/>
            <person name="Rufai S.B."/>
            <person name="Singh P.K."/>
            <person name="Umpo M."/>
            <person name="Nyori M."/>
        </authorList>
    </citation>
    <scope>NUCLEOTIDE SEQUENCE [LARGE SCALE GENOMIC DNA]</scope>
    <source>
        <strain evidence="8 19">OMICS/BPL/0142/20/SP</strain>
    </source>
</reference>
<dbReference type="EMBL" id="CSAD01000959">
    <property type="protein sequence ID" value="COW68359.1"/>
    <property type="molecule type" value="Genomic_DNA"/>
</dbReference>
<name>A0A045J2L4_MYCTX</name>
<dbReference type="AlphaFoldDB" id="A0A045J2L4"/>
<evidence type="ECO:0000313" key="10">
    <source>
        <dbReference type="EMBL" id="VCU48620.1"/>
    </source>
</evidence>
<evidence type="ECO:0000313" key="3">
    <source>
        <dbReference type="EMBL" id="CKS15843.1"/>
    </source>
</evidence>
<sequence>MTEPRPVFAVVISAGLSAIPMVGGPLQTVFDAIEERTRHRAETTTREICESVGGADTVLSRIDKNPELEPLLSQAIEAATRTSMEAKRRLLAQAAAAALEDDQKVEPASLIVATLSQLEPVHIHALVRLAKAAKSSPDQDEIQRREVMRAASKVEPVPVLAALIQTGVAIATTTVWHGNGTGTPAEESGHILIHDVSDFGHRLLAYLRAADAGAELLILPSGGSAPTGDHPTPHPSTSR</sequence>
<accession>A0A045J2L4</accession>
<dbReference type="Proteomes" id="UP000189452">
    <property type="component" value="Chromosome"/>
</dbReference>
<dbReference type="EMBL" id="CNFU01000615">
    <property type="protein sequence ID" value="CKS19969.1"/>
    <property type="molecule type" value="Genomic_DNA"/>
</dbReference>
<dbReference type="EMBL" id="CNFT01000686">
    <property type="protein sequence ID" value="CKS15843.1"/>
    <property type="molecule type" value="Genomic_DNA"/>
</dbReference>
<dbReference type="Proteomes" id="UP000046947">
    <property type="component" value="Unassembled WGS sequence"/>
</dbReference>
<evidence type="ECO:0000313" key="6">
    <source>
        <dbReference type="EMBL" id="COW09970.1"/>
    </source>
</evidence>
<dbReference type="Proteomes" id="UP000050164">
    <property type="component" value="Unassembled WGS sequence"/>
</dbReference>
<dbReference type="Proteomes" id="UP000050139">
    <property type="component" value="Unassembled WGS sequence"/>
</dbReference>
<evidence type="ECO:0000313" key="12">
    <source>
        <dbReference type="Proteomes" id="UP000045842"/>
    </source>
</evidence>
<evidence type="ECO:0000313" key="9">
    <source>
        <dbReference type="EMBL" id="OMH58268.1"/>
    </source>
</evidence>
<dbReference type="EMBL" id="COPH01000003">
    <property type="protein sequence ID" value="CLV57614.1"/>
    <property type="molecule type" value="Genomic_DNA"/>
</dbReference>
<reference evidence="10 18" key="5">
    <citation type="submission" date="2018-08" db="EMBL/GenBank/DDBJ databases">
        <authorList>
            <person name="Fokvardsen B D."/>
            <person name="Norman A."/>
        </authorList>
    </citation>
    <scope>NUCLEOTIDE SEQUENCE [LARGE SCALE GENOMIC DNA]</scope>
    <source>
        <strain evidence="10 18">DKC2</strain>
    </source>
</reference>
<dbReference type="Proteomes" id="UP000044938">
    <property type="component" value="Unassembled WGS sequence"/>
</dbReference>
<dbReference type="EMBL" id="LWDQ01000001">
    <property type="protein sequence ID" value="OMH58268.1"/>
    <property type="molecule type" value="Genomic_DNA"/>
</dbReference>
<evidence type="ECO:0000313" key="16">
    <source>
        <dbReference type="Proteomes" id="UP000050164"/>
    </source>
</evidence>
<reference evidence="5 15" key="2">
    <citation type="submission" date="2015-03" db="EMBL/GenBank/DDBJ databases">
        <authorList>
            <consortium name="Pathogen Informatics"/>
            <person name="Murphy D."/>
        </authorList>
    </citation>
    <scope>NUCLEOTIDE SEQUENCE [LARGE SCALE GENOMIC DNA]</scope>
    <source>
        <strain evidence="5 15">0268S</strain>
    </source>
</reference>
<evidence type="ECO:0000313" key="13">
    <source>
        <dbReference type="Proteomes" id="UP000046947"/>
    </source>
</evidence>
<evidence type="ECO:0000313" key="19">
    <source>
        <dbReference type="Proteomes" id="UP000671119"/>
    </source>
</evidence>
<keyword evidence="1" id="KW-0812">Transmembrane</keyword>
<protein>
    <submittedName>
        <fullName evidence="8">Hyaluronidase/chondrosulfatase</fullName>
    </submittedName>
    <submittedName>
        <fullName evidence="2">Secreted protein</fullName>
    </submittedName>
</protein>
<evidence type="ECO:0000313" key="8">
    <source>
        <dbReference type="EMBL" id="MBP0682628.1"/>
    </source>
</evidence>
<evidence type="ECO:0000313" key="4">
    <source>
        <dbReference type="EMBL" id="CKS19969.1"/>
    </source>
</evidence>
<dbReference type="Proteomes" id="UP000049023">
    <property type="component" value="Unassembled WGS sequence"/>
</dbReference>
<evidence type="ECO:0000313" key="14">
    <source>
        <dbReference type="Proteomes" id="UP000049023"/>
    </source>
</evidence>
<dbReference type="Proteomes" id="UP000045842">
    <property type="component" value="Unassembled WGS sequence"/>
</dbReference>
<feature type="transmembrane region" description="Helical" evidence="1">
    <location>
        <begin position="6"/>
        <end position="30"/>
    </location>
</feature>
<evidence type="ECO:0000313" key="2">
    <source>
        <dbReference type="EMBL" id="CFE64778.1"/>
    </source>
</evidence>
<evidence type="ECO:0000313" key="5">
    <source>
        <dbReference type="EMBL" id="CLV57614.1"/>
    </source>
</evidence>
<evidence type="ECO:0000256" key="1">
    <source>
        <dbReference type="SAM" id="Phobius"/>
    </source>
</evidence>
<dbReference type="EMBL" id="JAGIZI010000006">
    <property type="protein sequence ID" value="MBP0682628.1"/>
    <property type="molecule type" value="Genomic_DNA"/>
</dbReference>
<evidence type="ECO:0000313" key="15">
    <source>
        <dbReference type="Proteomes" id="UP000050139"/>
    </source>
</evidence>
<evidence type="ECO:0000313" key="11">
    <source>
        <dbReference type="Proteomes" id="UP000044938"/>
    </source>
</evidence>